<organism evidence="2 3">
    <name type="scientific">Arabis nemorensis</name>
    <dbReference type="NCBI Taxonomy" id="586526"/>
    <lineage>
        <taxon>Eukaryota</taxon>
        <taxon>Viridiplantae</taxon>
        <taxon>Streptophyta</taxon>
        <taxon>Embryophyta</taxon>
        <taxon>Tracheophyta</taxon>
        <taxon>Spermatophyta</taxon>
        <taxon>Magnoliopsida</taxon>
        <taxon>eudicotyledons</taxon>
        <taxon>Gunneridae</taxon>
        <taxon>Pentapetalae</taxon>
        <taxon>rosids</taxon>
        <taxon>malvids</taxon>
        <taxon>Brassicales</taxon>
        <taxon>Brassicaceae</taxon>
        <taxon>Arabideae</taxon>
        <taxon>Arabis</taxon>
    </lineage>
</organism>
<protein>
    <submittedName>
        <fullName evidence="2">Uncharacterized protein</fullName>
    </submittedName>
</protein>
<name>A0A565CVM6_9BRAS</name>
<proteinExistence type="predicted"/>
<feature type="region of interest" description="Disordered" evidence="1">
    <location>
        <begin position="1"/>
        <end position="102"/>
    </location>
</feature>
<accession>A0A565CVM6</accession>
<gene>
    <name evidence="2" type="ORF">ANE_LOCUS28233</name>
</gene>
<dbReference type="Proteomes" id="UP000489600">
    <property type="component" value="Unassembled WGS sequence"/>
</dbReference>
<evidence type="ECO:0000313" key="2">
    <source>
        <dbReference type="EMBL" id="VVB17789.1"/>
    </source>
</evidence>
<evidence type="ECO:0000256" key="1">
    <source>
        <dbReference type="SAM" id="MobiDB-lite"/>
    </source>
</evidence>
<dbReference type="AlphaFoldDB" id="A0A565CVM6"/>
<comment type="caution">
    <text evidence="2">The sequence shown here is derived from an EMBL/GenBank/DDBJ whole genome shotgun (WGS) entry which is preliminary data.</text>
</comment>
<feature type="compositionally biased region" description="Low complexity" evidence="1">
    <location>
        <begin position="86"/>
        <end position="102"/>
    </location>
</feature>
<reference evidence="2" key="1">
    <citation type="submission" date="2019-07" db="EMBL/GenBank/DDBJ databases">
        <authorList>
            <person name="Dittberner H."/>
        </authorList>
    </citation>
    <scope>NUCLEOTIDE SEQUENCE [LARGE SCALE GENOMIC DNA]</scope>
</reference>
<evidence type="ECO:0000313" key="3">
    <source>
        <dbReference type="Proteomes" id="UP000489600"/>
    </source>
</evidence>
<keyword evidence="3" id="KW-1185">Reference proteome</keyword>
<sequence>MGKITKNGVVNKRKNGVASREISESSSDEVGLSNPKPKTKKVAKKTALCQWIPSSHEPTFGDVAPDSEDVPMDTELYTGETRRHSISSAPSSSAGSSKGIIL</sequence>
<dbReference type="EMBL" id="CABITT030000008">
    <property type="protein sequence ID" value="VVB17789.1"/>
    <property type="molecule type" value="Genomic_DNA"/>
</dbReference>